<dbReference type="EMBL" id="JTDL01000097">
    <property type="protein sequence ID" value="KHL03612.1"/>
    <property type="molecule type" value="Genomic_DNA"/>
</dbReference>
<reference evidence="2 3" key="1">
    <citation type="submission" date="2014-09" db="EMBL/GenBank/DDBJ databases">
        <title>Genome sequence of Sinomonas sp. MUSC 117.</title>
        <authorList>
            <person name="Lee L.-H."/>
        </authorList>
    </citation>
    <scope>NUCLEOTIDE SEQUENCE [LARGE SCALE GENOMIC DNA]</scope>
    <source>
        <strain evidence="2 3">MUSC 117</strain>
    </source>
</reference>
<evidence type="ECO:0008006" key="4">
    <source>
        <dbReference type="Google" id="ProtNLM"/>
    </source>
</evidence>
<feature type="transmembrane region" description="Helical" evidence="1">
    <location>
        <begin position="20"/>
        <end position="45"/>
    </location>
</feature>
<evidence type="ECO:0000313" key="2">
    <source>
        <dbReference type="EMBL" id="KHL03612.1"/>
    </source>
</evidence>
<dbReference type="AlphaFoldDB" id="A0A0B2ANU5"/>
<keyword evidence="1" id="KW-0812">Transmembrane</keyword>
<keyword evidence="3" id="KW-1185">Reference proteome</keyword>
<sequence>MLLHIRQVGQEVLLAGWGSIASASPVCVLVPVAAAVAVLLAAAVVRARCARAVAAALASCRRGARSEARQVLDERYAQGELGTEDYLERVRALGEWM</sequence>
<dbReference type="RefSeq" id="WP_043122344.1">
    <property type="nucleotide sequence ID" value="NZ_JTDL01000097.1"/>
</dbReference>
<accession>A0A0B2ANU5</accession>
<keyword evidence="1" id="KW-1133">Transmembrane helix</keyword>
<gene>
    <name evidence="2" type="ORF">LK10_08470</name>
</gene>
<evidence type="ECO:0000256" key="1">
    <source>
        <dbReference type="SAM" id="Phobius"/>
    </source>
</evidence>
<organism evidence="2 3">
    <name type="scientific">Sinomonas humi</name>
    <dbReference type="NCBI Taxonomy" id="1338436"/>
    <lineage>
        <taxon>Bacteria</taxon>
        <taxon>Bacillati</taxon>
        <taxon>Actinomycetota</taxon>
        <taxon>Actinomycetes</taxon>
        <taxon>Micrococcales</taxon>
        <taxon>Micrococcaceae</taxon>
        <taxon>Sinomonas</taxon>
    </lineage>
</organism>
<keyword evidence="1" id="KW-0472">Membrane</keyword>
<evidence type="ECO:0000313" key="3">
    <source>
        <dbReference type="Proteomes" id="UP000030982"/>
    </source>
</evidence>
<name>A0A0B2ANU5_9MICC</name>
<dbReference type="Proteomes" id="UP000030982">
    <property type="component" value="Unassembled WGS sequence"/>
</dbReference>
<comment type="caution">
    <text evidence="2">The sequence shown here is derived from an EMBL/GenBank/DDBJ whole genome shotgun (WGS) entry which is preliminary data.</text>
</comment>
<proteinExistence type="predicted"/>
<protein>
    <recommendedName>
        <fullName evidence="4">SHOCT domain-containing protein</fullName>
    </recommendedName>
</protein>